<evidence type="ECO:0000313" key="3">
    <source>
        <dbReference type="Proteomes" id="UP000792457"/>
    </source>
</evidence>
<feature type="region of interest" description="Disordered" evidence="1">
    <location>
        <begin position="1"/>
        <end position="35"/>
    </location>
</feature>
<dbReference type="Proteomes" id="UP000792457">
    <property type="component" value="Unassembled WGS sequence"/>
</dbReference>
<organism evidence="2 3">
    <name type="scientific">Ladona fulva</name>
    <name type="common">Scarce chaser dragonfly</name>
    <name type="synonym">Libellula fulva</name>
    <dbReference type="NCBI Taxonomy" id="123851"/>
    <lineage>
        <taxon>Eukaryota</taxon>
        <taxon>Metazoa</taxon>
        <taxon>Ecdysozoa</taxon>
        <taxon>Arthropoda</taxon>
        <taxon>Hexapoda</taxon>
        <taxon>Insecta</taxon>
        <taxon>Pterygota</taxon>
        <taxon>Palaeoptera</taxon>
        <taxon>Odonata</taxon>
        <taxon>Epiprocta</taxon>
        <taxon>Anisoptera</taxon>
        <taxon>Libelluloidea</taxon>
        <taxon>Libellulidae</taxon>
        <taxon>Ladona</taxon>
    </lineage>
</organism>
<protein>
    <submittedName>
        <fullName evidence="2">Uncharacterized protein</fullName>
    </submittedName>
</protein>
<name>A0A8K0P9M0_LADFU</name>
<dbReference type="AlphaFoldDB" id="A0A8K0P9M0"/>
<gene>
    <name evidence="2" type="ORF">J437_LFUL017745</name>
</gene>
<reference evidence="2" key="1">
    <citation type="submission" date="2013-04" db="EMBL/GenBank/DDBJ databases">
        <authorList>
            <person name="Qu J."/>
            <person name="Murali S.C."/>
            <person name="Bandaranaike D."/>
            <person name="Bellair M."/>
            <person name="Blankenburg K."/>
            <person name="Chao H."/>
            <person name="Dinh H."/>
            <person name="Doddapaneni H."/>
            <person name="Downs B."/>
            <person name="Dugan-Rocha S."/>
            <person name="Elkadiri S."/>
            <person name="Gnanaolivu R.D."/>
            <person name="Hernandez B."/>
            <person name="Javaid M."/>
            <person name="Jayaseelan J.C."/>
            <person name="Lee S."/>
            <person name="Li M."/>
            <person name="Ming W."/>
            <person name="Munidasa M."/>
            <person name="Muniz J."/>
            <person name="Nguyen L."/>
            <person name="Ongeri F."/>
            <person name="Osuji N."/>
            <person name="Pu L.-L."/>
            <person name="Puazo M."/>
            <person name="Qu C."/>
            <person name="Quiroz J."/>
            <person name="Raj R."/>
            <person name="Weissenberger G."/>
            <person name="Xin Y."/>
            <person name="Zou X."/>
            <person name="Han Y."/>
            <person name="Richards S."/>
            <person name="Worley K."/>
            <person name="Muzny D."/>
            <person name="Gibbs R."/>
        </authorList>
    </citation>
    <scope>NUCLEOTIDE SEQUENCE</scope>
    <source>
        <strain evidence="2">Sampled in the wild</strain>
    </source>
</reference>
<evidence type="ECO:0000313" key="2">
    <source>
        <dbReference type="EMBL" id="KAG8238237.1"/>
    </source>
</evidence>
<sequence length="177" mass="19010">MAESGSDAPVVSKPSPATVSDSPVTDPGSGGKFCQTSVTNSIPADSLHIPHNSKSFFLFPTDASEVSMIVRSFDNSWSCGIDEIPIPMIKAVITFIASPLADVIKLSISKGTFPSPKPLECSDGLSGPMSKLNYNKLEHPDIYDVKNFQDLKPPEVYRVSCECGEAYVGETHRGDKD</sequence>
<evidence type="ECO:0000256" key="1">
    <source>
        <dbReference type="SAM" id="MobiDB-lite"/>
    </source>
</evidence>
<comment type="caution">
    <text evidence="2">The sequence shown here is derived from an EMBL/GenBank/DDBJ whole genome shotgun (WGS) entry which is preliminary data.</text>
</comment>
<proteinExistence type="predicted"/>
<accession>A0A8K0P9M0</accession>
<dbReference type="EMBL" id="KZ309310">
    <property type="protein sequence ID" value="KAG8238237.1"/>
    <property type="molecule type" value="Genomic_DNA"/>
</dbReference>
<reference evidence="2" key="2">
    <citation type="submission" date="2017-10" db="EMBL/GenBank/DDBJ databases">
        <title>Ladona fulva Genome sequencing and assembly.</title>
        <authorList>
            <person name="Murali S."/>
            <person name="Richards S."/>
            <person name="Bandaranaike D."/>
            <person name="Bellair M."/>
            <person name="Blankenburg K."/>
            <person name="Chao H."/>
            <person name="Dinh H."/>
            <person name="Doddapaneni H."/>
            <person name="Dugan-Rocha S."/>
            <person name="Elkadiri S."/>
            <person name="Gnanaolivu R."/>
            <person name="Hernandez B."/>
            <person name="Skinner E."/>
            <person name="Javaid M."/>
            <person name="Lee S."/>
            <person name="Li M."/>
            <person name="Ming W."/>
            <person name="Munidasa M."/>
            <person name="Muniz J."/>
            <person name="Nguyen L."/>
            <person name="Hughes D."/>
            <person name="Osuji N."/>
            <person name="Pu L.-L."/>
            <person name="Puazo M."/>
            <person name="Qu C."/>
            <person name="Quiroz J."/>
            <person name="Raj R."/>
            <person name="Weissenberger G."/>
            <person name="Xin Y."/>
            <person name="Zou X."/>
            <person name="Han Y."/>
            <person name="Worley K."/>
            <person name="Muzny D."/>
            <person name="Gibbs R."/>
        </authorList>
    </citation>
    <scope>NUCLEOTIDE SEQUENCE</scope>
    <source>
        <strain evidence="2">Sampled in the wild</strain>
    </source>
</reference>
<keyword evidence="3" id="KW-1185">Reference proteome</keyword>
<dbReference type="OrthoDB" id="6780154at2759"/>